<dbReference type="EMBL" id="AP019860">
    <property type="protein sequence ID" value="BBM87857.1"/>
    <property type="molecule type" value="Genomic_DNA"/>
</dbReference>
<keyword evidence="1" id="KW-0472">Membrane</keyword>
<sequence length="110" mass="12226">MTSPSPAAQVIISLIPIVGIVMGCVVIFFYLYWSHKQKILMIEKGIIENKPFDYRLFSLFVGCVLFGIGGGLTLFFYVKEGIGYSLLGGLVPLSVSIGLLFFHLNYDKLK</sequence>
<evidence type="ECO:0000313" key="3">
    <source>
        <dbReference type="Proteomes" id="UP000326354"/>
    </source>
</evidence>
<evidence type="ECO:0008006" key="4">
    <source>
        <dbReference type="Google" id="ProtNLM"/>
    </source>
</evidence>
<keyword evidence="1" id="KW-1133">Transmembrane helix</keyword>
<gene>
    <name evidence="2" type="ORF">UABAM_06272</name>
</gene>
<dbReference type="OrthoDB" id="345464at2"/>
<dbReference type="RefSeq" id="WP_151971850.1">
    <property type="nucleotide sequence ID" value="NZ_AP019860.1"/>
</dbReference>
<dbReference type="KEGG" id="uam:UABAM_06272"/>
<protein>
    <recommendedName>
        <fullName evidence="4">DUF3784 domain-containing protein</fullName>
    </recommendedName>
</protein>
<evidence type="ECO:0000313" key="2">
    <source>
        <dbReference type="EMBL" id="BBM87857.1"/>
    </source>
</evidence>
<dbReference type="AlphaFoldDB" id="A0A5S9IU75"/>
<keyword evidence="1" id="KW-0812">Transmembrane</keyword>
<evidence type="ECO:0000256" key="1">
    <source>
        <dbReference type="SAM" id="Phobius"/>
    </source>
</evidence>
<feature type="transmembrane region" description="Helical" evidence="1">
    <location>
        <begin position="6"/>
        <end position="33"/>
    </location>
</feature>
<proteinExistence type="predicted"/>
<name>A0A5S9IU75_UABAM</name>
<feature type="transmembrane region" description="Helical" evidence="1">
    <location>
        <begin position="54"/>
        <end position="78"/>
    </location>
</feature>
<organism evidence="2 3">
    <name type="scientific">Uabimicrobium amorphum</name>
    <dbReference type="NCBI Taxonomy" id="2596890"/>
    <lineage>
        <taxon>Bacteria</taxon>
        <taxon>Pseudomonadati</taxon>
        <taxon>Planctomycetota</taxon>
        <taxon>Candidatus Uabimicrobiia</taxon>
        <taxon>Candidatus Uabimicrobiales</taxon>
        <taxon>Candidatus Uabimicrobiaceae</taxon>
        <taxon>Candidatus Uabimicrobium</taxon>
    </lineage>
</organism>
<feature type="transmembrane region" description="Helical" evidence="1">
    <location>
        <begin position="84"/>
        <end position="104"/>
    </location>
</feature>
<reference evidence="2 3" key="1">
    <citation type="submission" date="2019-08" db="EMBL/GenBank/DDBJ databases">
        <title>Complete genome sequence of Candidatus Uab amorphum.</title>
        <authorList>
            <person name="Shiratori T."/>
            <person name="Suzuki S."/>
            <person name="Kakizawa Y."/>
            <person name="Ishida K."/>
        </authorList>
    </citation>
    <scope>NUCLEOTIDE SEQUENCE [LARGE SCALE GENOMIC DNA]</scope>
    <source>
        <strain evidence="2 3">SRT547</strain>
    </source>
</reference>
<keyword evidence="3" id="KW-1185">Reference proteome</keyword>
<dbReference type="Proteomes" id="UP000326354">
    <property type="component" value="Chromosome"/>
</dbReference>
<accession>A0A5S9IU75</accession>